<evidence type="ECO:0000259" key="12">
    <source>
        <dbReference type="SMART" id="SM00228"/>
    </source>
</evidence>
<dbReference type="EMBL" id="CP049886">
    <property type="protein sequence ID" value="QIL47003.1"/>
    <property type="molecule type" value="Genomic_DNA"/>
</dbReference>
<feature type="transmembrane region" description="Helical" evidence="11">
    <location>
        <begin position="351"/>
        <end position="373"/>
    </location>
</feature>
<evidence type="ECO:0000256" key="8">
    <source>
        <dbReference type="ARBA" id="ARBA00022989"/>
    </source>
</evidence>
<dbReference type="GO" id="GO:0016020">
    <property type="term" value="C:membrane"/>
    <property type="evidence" value="ECO:0007669"/>
    <property type="project" value="UniProtKB-SubCell"/>
</dbReference>
<comment type="subcellular location">
    <subcellularLocation>
        <location evidence="2">Membrane</location>
        <topology evidence="2">Multi-pass membrane protein</topology>
    </subcellularLocation>
</comment>
<proteinExistence type="inferred from homology"/>
<dbReference type="KEGG" id="vah:G7081_04630"/>
<evidence type="ECO:0000256" key="2">
    <source>
        <dbReference type="ARBA" id="ARBA00004141"/>
    </source>
</evidence>
<keyword evidence="10 11" id="KW-0472">Membrane</keyword>
<evidence type="ECO:0000256" key="1">
    <source>
        <dbReference type="ARBA" id="ARBA00001947"/>
    </source>
</evidence>
<dbReference type="CDD" id="cd23081">
    <property type="entry name" value="cpPDZ_EcRseP-like"/>
    <property type="match status" value="1"/>
</dbReference>
<dbReference type="Pfam" id="PF02163">
    <property type="entry name" value="Peptidase_M50"/>
    <property type="match status" value="1"/>
</dbReference>
<feature type="domain" description="PDZ" evidence="12">
    <location>
        <begin position="186"/>
        <end position="263"/>
    </location>
</feature>
<keyword evidence="6 11" id="KW-0378">Hydrolase</keyword>
<evidence type="ECO:0000256" key="6">
    <source>
        <dbReference type="ARBA" id="ARBA00022801"/>
    </source>
</evidence>
<evidence type="ECO:0000256" key="10">
    <source>
        <dbReference type="ARBA" id="ARBA00023136"/>
    </source>
</evidence>
<dbReference type="Proteomes" id="UP000500890">
    <property type="component" value="Chromosome"/>
</dbReference>
<dbReference type="SUPFAM" id="SSF50156">
    <property type="entry name" value="PDZ domain-like"/>
    <property type="match status" value="1"/>
</dbReference>
<evidence type="ECO:0000256" key="11">
    <source>
        <dbReference type="RuleBase" id="RU362031"/>
    </source>
</evidence>
<feature type="transmembrane region" description="Helical" evidence="11">
    <location>
        <begin position="306"/>
        <end position="330"/>
    </location>
</feature>
<dbReference type="InterPro" id="IPR004387">
    <property type="entry name" value="Pept_M50_Zn"/>
</dbReference>
<dbReference type="GO" id="GO:0006508">
    <property type="term" value="P:proteolysis"/>
    <property type="evidence" value="ECO:0007669"/>
    <property type="project" value="UniProtKB-KW"/>
</dbReference>
<keyword evidence="9 11" id="KW-0482">Metalloprotease</keyword>
<evidence type="ECO:0000256" key="3">
    <source>
        <dbReference type="ARBA" id="ARBA00007931"/>
    </source>
</evidence>
<dbReference type="RefSeq" id="WP_166008389.1">
    <property type="nucleotide sequence ID" value="NZ_CP049886.1"/>
</dbReference>
<dbReference type="InterPro" id="IPR036034">
    <property type="entry name" value="PDZ_sf"/>
</dbReference>
<dbReference type="InterPro" id="IPR001478">
    <property type="entry name" value="PDZ"/>
</dbReference>
<keyword evidence="11" id="KW-0479">Metal-binding</keyword>
<feature type="transmembrane region" description="Helical" evidence="11">
    <location>
        <begin position="176"/>
        <end position="196"/>
    </location>
</feature>
<dbReference type="NCBIfam" id="TIGR00054">
    <property type="entry name" value="RIP metalloprotease RseP"/>
    <property type="match status" value="1"/>
</dbReference>
<evidence type="ECO:0000313" key="14">
    <source>
        <dbReference type="Proteomes" id="UP000500890"/>
    </source>
</evidence>
<comment type="similarity">
    <text evidence="3 11">Belongs to the peptidase M50B family.</text>
</comment>
<dbReference type="InterPro" id="IPR008915">
    <property type="entry name" value="Peptidase_M50"/>
</dbReference>
<dbReference type="PANTHER" id="PTHR42837">
    <property type="entry name" value="REGULATOR OF SIGMA-E PROTEASE RSEP"/>
    <property type="match status" value="1"/>
</dbReference>
<dbReference type="GO" id="GO:0004222">
    <property type="term" value="F:metalloendopeptidase activity"/>
    <property type="evidence" value="ECO:0007669"/>
    <property type="project" value="InterPro"/>
</dbReference>
<dbReference type="SMART" id="SM00228">
    <property type="entry name" value="PDZ"/>
    <property type="match status" value="1"/>
</dbReference>
<dbReference type="GO" id="GO:0046872">
    <property type="term" value="F:metal ion binding"/>
    <property type="evidence" value="ECO:0007669"/>
    <property type="project" value="UniProtKB-KW"/>
</dbReference>
<dbReference type="InterPro" id="IPR041489">
    <property type="entry name" value="PDZ_6"/>
</dbReference>
<dbReference type="PANTHER" id="PTHR42837:SF2">
    <property type="entry name" value="MEMBRANE METALLOPROTEASE ARASP2, CHLOROPLASTIC-RELATED"/>
    <property type="match status" value="1"/>
</dbReference>
<evidence type="ECO:0000256" key="4">
    <source>
        <dbReference type="ARBA" id="ARBA00022670"/>
    </source>
</evidence>
<protein>
    <recommendedName>
        <fullName evidence="11">Zinc metalloprotease</fullName>
        <ecNumber evidence="11">3.4.24.-</ecNumber>
    </recommendedName>
</protein>
<keyword evidence="14" id="KW-1185">Reference proteome</keyword>
<dbReference type="Gene3D" id="2.30.42.10">
    <property type="match status" value="1"/>
</dbReference>
<keyword evidence="8 11" id="KW-1133">Transmembrane helix</keyword>
<accession>A0A6G8AQ04</accession>
<evidence type="ECO:0000256" key="9">
    <source>
        <dbReference type="ARBA" id="ARBA00023049"/>
    </source>
</evidence>
<gene>
    <name evidence="13" type="primary">rseP</name>
    <name evidence="13" type="ORF">G7081_04630</name>
</gene>
<keyword evidence="7 11" id="KW-0862">Zinc</keyword>
<keyword evidence="5 11" id="KW-0812">Transmembrane</keyword>
<dbReference type="EC" id="3.4.24.-" evidence="11"/>
<organism evidence="13 14">
    <name type="scientific">Vagococcus coleopterorum</name>
    <dbReference type="NCBI Taxonomy" id="2714946"/>
    <lineage>
        <taxon>Bacteria</taxon>
        <taxon>Bacillati</taxon>
        <taxon>Bacillota</taxon>
        <taxon>Bacilli</taxon>
        <taxon>Lactobacillales</taxon>
        <taxon>Enterococcaceae</taxon>
        <taxon>Vagococcus</taxon>
    </lineage>
</organism>
<dbReference type="AlphaFoldDB" id="A0A6G8AQ04"/>
<feature type="transmembrane region" description="Helical" evidence="11">
    <location>
        <begin position="6"/>
        <end position="25"/>
    </location>
</feature>
<evidence type="ECO:0000313" key="13">
    <source>
        <dbReference type="EMBL" id="QIL47003.1"/>
    </source>
</evidence>
<sequence length="428" mass="47266">MKTIITFLFVFCVIVIVHELGHFIFAKRSGILVREFAIGMGPKIFSHQGKDGTTYTIRMIPMGGYVRMAGMGEDNVSLTPGQPISLVLNESGLVEKINTSSKIQLQQAIPLAVTEFDLEDDLHIKGYLNGDDQQVVNYPVHHDASIIEADGTEVRIAPRDVQFQSAKLWQRMLTNFAGPLFNFILTMVIFTIVMFMQGGIKQADTSAVIGGLVEDGVAYQAGIKPDDRILKIADQSISDFSSIGTELAKHQDQEVTILLERDGEEQTVKLTPKSEKQEDGSERVMIGIMSGTTFTKLSFFEKIKAAWAQTLISATAIFVALKDLIMGFSLNKLGGPVMIFQVSSEVANQGLITVLNFMAMLSVNLGIMNLLPIPALDGGKLLMNFVEGIRRKPLSPESEGKITILGFAFVMILMVLVTWNDIMRFFFR</sequence>
<comment type="cofactor">
    <cofactor evidence="1 11">
        <name>Zn(2+)</name>
        <dbReference type="ChEBI" id="CHEBI:29105"/>
    </cofactor>
</comment>
<evidence type="ECO:0000256" key="5">
    <source>
        <dbReference type="ARBA" id="ARBA00022692"/>
    </source>
</evidence>
<dbReference type="Pfam" id="PF17820">
    <property type="entry name" value="PDZ_6"/>
    <property type="match status" value="1"/>
</dbReference>
<name>A0A6G8AQ04_9ENTE</name>
<evidence type="ECO:0000256" key="7">
    <source>
        <dbReference type="ARBA" id="ARBA00022833"/>
    </source>
</evidence>
<dbReference type="CDD" id="cd06163">
    <property type="entry name" value="S2P-M50_PDZ_RseP-like"/>
    <property type="match status" value="1"/>
</dbReference>
<keyword evidence="4 13" id="KW-0645">Protease</keyword>
<feature type="transmembrane region" description="Helical" evidence="11">
    <location>
        <begin position="402"/>
        <end position="422"/>
    </location>
</feature>
<reference evidence="13 14" key="1">
    <citation type="submission" date="2020-03" db="EMBL/GenBank/DDBJ databases">
        <title>Vagococcus sp. nov., isolated from beetles.</title>
        <authorList>
            <person name="Hyun D.-W."/>
            <person name="Bae J.-W."/>
        </authorList>
    </citation>
    <scope>NUCLEOTIDE SEQUENCE [LARGE SCALE GENOMIC DNA]</scope>
    <source>
        <strain evidence="13 14">HDW17A</strain>
    </source>
</reference>